<dbReference type="AlphaFoldDB" id="A0A166R053"/>
<organism evidence="4 5">
    <name type="scientific">Pseudomonas fluorescens</name>
    <dbReference type="NCBI Taxonomy" id="294"/>
    <lineage>
        <taxon>Bacteria</taxon>
        <taxon>Pseudomonadati</taxon>
        <taxon>Pseudomonadota</taxon>
        <taxon>Gammaproteobacteria</taxon>
        <taxon>Pseudomonadales</taxon>
        <taxon>Pseudomonadaceae</taxon>
        <taxon>Pseudomonas</taxon>
    </lineage>
</organism>
<dbReference type="GO" id="GO:0008791">
    <property type="term" value="F:arginine N-succinyltransferase activity"/>
    <property type="evidence" value="ECO:0007669"/>
    <property type="project" value="InterPro"/>
</dbReference>
<evidence type="ECO:0000256" key="1">
    <source>
        <dbReference type="ARBA" id="ARBA00022503"/>
    </source>
</evidence>
<reference evidence="4 5" key="2">
    <citation type="journal article" date="2018" name="Nature">
        <title>Mutant phenotypes for thousands of bacterial genes of unknown function.</title>
        <authorList>
            <person name="Price M.N."/>
            <person name="Wetmore K.M."/>
            <person name="Waters R.J."/>
            <person name="Callaghan M."/>
            <person name="Ray J."/>
            <person name="Liu H."/>
            <person name="Kuehl J.V."/>
            <person name="Melnyk R.A."/>
            <person name="Lamson J.S."/>
            <person name="Suh Y."/>
            <person name="Carlson H.K."/>
            <person name="Esquivel Z."/>
            <person name="Sadeeshkumar H."/>
            <person name="Chakraborty R."/>
            <person name="Zane G.M."/>
            <person name="Rubin B.E."/>
            <person name="Wall J.D."/>
            <person name="Visel A."/>
            <person name="Bristow J."/>
            <person name="Blow M.J."/>
            <person name="Arkin A.P."/>
            <person name="Deutschbauer A.M."/>
        </authorList>
    </citation>
    <scope>NUCLEOTIDE SEQUENCE [LARGE SCALE GENOMIC DNA]</scope>
    <source>
        <strain evidence="4 5">FW300-N1B4</strain>
    </source>
</reference>
<dbReference type="OrthoDB" id="21121at2"/>
<dbReference type="InterPro" id="IPR007041">
    <property type="entry name" value="Arg_succinylTrfase_AstA/AruG"/>
</dbReference>
<dbReference type="Pfam" id="PF04958">
    <property type="entry name" value="AstA"/>
    <property type="match status" value="1"/>
</dbReference>
<dbReference type="InterPro" id="IPR016181">
    <property type="entry name" value="Acyl_CoA_acyltransferase"/>
</dbReference>
<dbReference type="GO" id="GO:0006527">
    <property type="term" value="P:L-arginine catabolic process"/>
    <property type="evidence" value="ECO:0007669"/>
    <property type="project" value="InterPro"/>
</dbReference>
<dbReference type="Proteomes" id="UP000076489">
    <property type="component" value="Unassembled WGS sequence"/>
</dbReference>
<dbReference type="NCBIfam" id="TIGR03243">
    <property type="entry name" value="arg_catab_AOST"/>
    <property type="match status" value="1"/>
</dbReference>
<dbReference type="RefSeq" id="WP_063340296.1">
    <property type="nucleotide sequence ID" value="NZ_LUKJ01000001.1"/>
</dbReference>
<protein>
    <submittedName>
        <fullName evidence="4">Arginine N-succinyltransferase</fullName>
    </submittedName>
</protein>
<reference evidence="5" key="1">
    <citation type="submission" date="2016-03" db="EMBL/GenBank/DDBJ databases">
        <authorList>
            <person name="Ray J."/>
            <person name="Price M."/>
            <person name="Deutschbauer A."/>
        </authorList>
    </citation>
    <scope>NUCLEOTIDE SEQUENCE [LARGE SCALE GENOMIC DNA]</scope>
    <source>
        <strain evidence="5">FW300-N1B4</strain>
    </source>
</reference>
<dbReference type="PANTHER" id="PTHR30420:SF1">
    <property type="entry name" value="ARGININE N-SUCCINYLTRANSFERASE"/>
    <property type="match status" value="1"/>
</dbReference>
<evidence type="ECO:0000256" key="2">
    <source>
        <dbReference type="ARBA" id="ARBA00022679"/>
    </source>
</evidence>
<name>A0A166R053_PSEFL</name>
<dbReference type="Gene3D" id="2.40.40.20">
    <property type="match status" value="1"/>
</dbReference>
<gene>
    <name evidence="4" type="ORF">A1D17_01325</name>
</gene>
<keyword evidence="2 4" id="KW-0808">Transferase</keyword>
<sequence length="343" mass="37930">MLVLRPVELTDLPQLQQLARDSLVGVTSLPDDTERLREKILASCASFEKDVQGHGPENYFFVLENLTTRRLAGCSEILATAGFNEPFYSLRNRHFTSASRELNIEHGVPALSLCHDLSGHTLLRGFHIDAALERTRFSELLSRARLLFIAAHTARFAEAVITEIVGYSDEQGQSPFWDALGKHFFDLPYVEAERLCGLQSRTFLAELMPQYPIYVPMLPPAAQACIGRIHPDGQEAFDILEREGFETNSYIDLFDAGPTLYARTSNIRSIAQSQIGTVHPDSATDARGSSLVSNYLVSNDSLKDYRAIVAELDYHAGQPVALSAEMCAALNVTDASAIRLIAL</sequence>
<accession>A0A166R053</accession>
<evidence type="ECO:0000256" key="3">
    <source>
        <dbReference type="ARBA" id="ARBA00023315"/>
    </source>
</evidence>
<comment type="caution">
    <text evidence="4">The sequence shown here is derived from an EMBL/GenBank/DDBJ whole genome shotgun (WGS) entry which is preliminary data.</text>
</comment>
<dbReference type="SUPFAM" id="SSF55729">
    <property type="entry name" value="Acyl-CoA N-acyltransferases (Nat)"/>
    <property type="match status" value="1"/>
</dbReference>
<keyword evidence="1" id="KW-0056">Arginine metabolism</keyword>
<proteinExistence type="predicted"/>
<evidence type="ECO:0000313" key="4">
    <source>
        <dbReference type="EMBL" id="KZN21105.1"/>
    </source>
</evidence>
<evidence type="ECO:0000313" key="5">
    <source>
        <dbReference type="Proteomes" id="UP000076489"/>
    </source>
</evidence>
<keyword evidence="3" id="KW-0012">Acyltransferase</keyword>
<dbReference type="EMBL" id="LUKJ01000001">
    <property type="protein sequence ID" value="KZN21105.1"/>
    <property type="molecule type" value="Genomic_DNA"/>
</dbReference>
<dbReference type="PANTHER" id="PTHR30420">
    <property type="entry name" value="N-SUCCINYLARGININE DIHYDROLASE"/>
    <property type="match status" value="1"/>
</dbReference>